<keyword evidence="3 6" id="KW-0808">Transferase</keyword>
<keyword evidence="8" id="KW-1185">Reference proteome</keyword>
<evidence type="ECO:0000256" key="2">
    <source>
        <dbReference type="ARBA" id="ARBA00006706"/>
    </source>
</evidence>
<dbReference type="CDD" id="cd00685">
    <property type="entry name" value="Trans_IPPS_HT"/>
    <property type="match status" value="1"/>
</dbReference>
<sequence>MTSVLDTADLRRRVQAVLDDELAAQATVLAELGPDVDDLLAAVGELLRGGKRLRAAFLYWGARAAGLPDSPALVRLASAMELFQAAALIHDDVMDDSDTRRGMPAAHRALAARHAERGWSGDGERFGLAGAVLAGNLCLTWTDEAYATCGLPTDALARGRGVFDRMRTQLMAGQFLDVVESMRPWEGVGDTERVERAGRVIRYKSAKYSVEHPLLIGATVGGLDAAGLDALSRYGLDLGRAFQLRDDLLGVFGDPGETGKPAGDDLREGKRTVLLAHALAGSDAAGRARVESLLGRADLDGRQVDELRGRITDSGAVGVLEDEIARLAASARAALADAPHLEAEAAGVLADLVTTATARSA</sequence>
<evidence type="ECO:0000256" key="5">
    <source>
        <dbReference type="ARBA" id="ARBA00022842"/>
    </source>
</evidence>
<dbReference type="GO" id="GO:0046872">
    <property type="term" value="F:metal ion binding"/>
    <property type="evidence" value="ECO:0007669"/>
    <property type="project" value="UniProtKB-KW"/>
</dbReference>
<dbReference type="GO" id="GO:0008299">
    <property type="term" value="P:isoprenoid biosynthetic process"/>
    <property type="evidence" value="ECO:0007669"/>
    <property type="project" value="InterPro"/>
</dbReference>
<dbReference type="OrthoDB" id="4497239at2"/>
<dbReference type="AlphaFoldDB" id="A0A2N3YFI2"/>
<evidence type="ECO:0000256" key="4">
    <source>
        <dbReference type="ARBA" id="ARBA00022723"/>
    </source>
</evidence>
<dbReference type="SUPFAM" id="SSF48576">
    <property type="entry name" value="Terpenoid synthases"/>
    <property type="match status" value="1"/>
</dbReference>
<proteinExistence type="inferred from homology"/>
<dbReference type="InterPro" id="IPR033749">
    <property type="entry name" value="Polyprenyl_synt_CS"/>
</dbReference>
<comment type="cofactor">
    <cofactor evidence="1">
        <name>Mg(2+)</name>
        <dbReference type="ChEBI" id="CHEBI:18420"/>
    </cofactor>
</comment>
<dbReference type="RefSeq" id="WP_101394281.1">
    <property type="nucleotide sequence ID" value="NZ_PJNE01000001.1"/>
</dbReference>
<keyword evidence="4" id="KW-0479">Metal-binding</keyword>
<dbReference type="Gene3D" id="1.10.600.10">
    <property type="entry name" value="Farnesyl Diphosphate Synthase"/>
    <property type="match status" value="1"/>
</dbReference>
<comment type="similarity">
    <text evidence="2 6">Belongs to the FPP/GGPP synthase family.</text>
</comment>
<evidence type="ECO:0000256" key="3">
    <source>
        <dbReference type="ARBA" id="ARBA00022679"/>
    </source>
</evidence>
<dbReference type="PROSITE" id="PS00444">
    <property type="entry name" value="POLYPRENYL_SYNTHASE_2"/>
    <property type="match status" value="1"/>
</dbReference>
<evidence type="ECO:0000256" key="1">
    <source>
        <dbReference type="ARBA" id="ARBA00001946"/>
    </source>
</evidence>
<dbReference type="Pfam" id="PF00348">
    <property type="entry name" value="polyprenyl_synt"/>
    <property type="match status" value="1"/>
</dbReference>
<dbReference type="EMBL" id="PJNE01000001">
    <property type="protein sequence ID" value="PKW25580.1"/>
    <property type="molecule type" value="Genomic_DNA"/>
</dbReference>
<gene>
    <name evidence="7" type="ORF">ATL31_0377</name>
</gene>
<dbReference type="Proteomes" id="UP000233781">
    <property type="component" value="Unassembled WGS sequence"/>
</dbReference>
<name>A0A2N3YFI2_9MICO</name>
<dbReference type="InterPro" id="IPR008949">
    <property type="entry name" value="Isoprenoid_synthase_dom_sf"/>
</dbReference>
<dbReference type="PROSITE" id="PS00723">
    <property type="entry name" value="POLYPRENYL_SYNTHASE_1"/>
    <property type="match status" value="1"/>
</dbReference>
<organism evidence="7 8">
    <name type="scientific">Phycicoccus duodecadis</name>
    <dbReference type="NCBI Taxonomy" id="173053"/>
    <lineage>
        <taxon>Bacteria</taxon>
        <taxon>Bacillati</taxon>
        <taxon>Actinomycetota</taxon>
        <taxon>Actinomycetes</taxon>
        <taxon>Micrococcales</taxon>
        <taxon>Intrasporangiaceae</taxon>
        <taxon>Phycicoccus</taxon>
    </lineage>
</organism>
<accession>A0A2N3YFI2</accession>
<protein>
    <submittedName>
        <fullName evidence="7">Geranylgeranyl diphosphate synthase type I</fullName>
    </submittedName>
</protein>
<dbReference type="InterPro" id="IPR000092">
    <property type="entry name" value="Polyprenyl_synt"/>
</dbReference>
<dbReference type="SFLD" id="SFLDS00005">
    <property type="entry name" value="Isoprenoid_Synthase_Type_I"/>
    <property type="match status" value="1"/>
</dbReference>
<dbReference type="GO" id="GO:0004659">
    <property type="term" value="F:prenyltransferase activity"/>
    <property type="evidence" value="ECO:0007669"/>
    <property type="project" value="InterPro"/>
</dbReference>
<evidence type="ECO:0000313" key="8">
    <source>
        <dbReference type="Proteomes" id="UP000233781"/>
    </source>
</evidence>
<dbReference type="PANTHER" id="PTHR12001:SF85">
    <property type="entry name" value="SHORT CHAIN ISOPRENYL DIPHOSPHATE SYNTHASE"/>
    <property type="match status" value="1"/>
</dbReference>
<reference evidence="7 8" key="1">
    <citation type="submission" date="2017-12" db="EMBL/GenBank/DDBJ databases">
        <title>Sequencing the genomes of 1000 Actinobacteria strains.</title>
        <authorList>
            <person name="Klenk H.-P."/>
        </authorList>
    </citation>
    <scope>NUCLEOTIDE SEQUENCE [LARGE SCALE GENOMIC DNA]</scope>
    <source>
        <strain evidence="7 8">DSM 12806</strain>
    </source>
</reference>
<evidence type="ECO:0000313" key="7">
    <source>
        <dbReference type="EMBL" id="PKW25580.1"/>
    </source>
</evidence>
<keyword evidence="5" id="KW-0460">Magnesium</keyword>
<evidence type="ECO:0000256" key="6">
    <source>
        <dbReference type="RuleBase" id="RU004466"/>
    </source>
</evidence>
<dbReference type="PANTHER" id="PTHR12001">
    <property type="entry name" value="GERANYLGERANYL PYROPHOSPHATE SYNTHASE"/>
    <property type="match status" value="1"/>
</dbReference>
<comment type="caution">
    <text evidence="7">The sequence shown here is derived from an EMBL/GenBank/DDBJ whole genome shotgun (WGS) entry which is preliminary data.</text>
</comment>